<accession>A0A317WM18</accession>
<organism evidence="1 2">
    <name type="scientific">Aspergillus eucalypticola (strain CBS 122712 / IBT 29274)</name>
    <dbReference type="NCBI Taxonomy" id="1448314"/>
    <lineage>
        <taxon>Eukaryota</taxon>
        <taxon>Fungi</taxon>
        <taxon>Dikarya</taxon>
        <taxon>Ascomycota</taxon>
        <taxon>Pezizomycotina</taxon>
        <taxon>Eurotiomycetes</taxon>
        <taxon>Eurotiomycetidae</taxon>
        <taxon>Eurotiales</taxon>
        <taxon>Aspergillaceae</taxon>
        <taxon>Aspergillus</taxon>
        <taxon>Aspergillus subgen. Circumdati</taxon>
    </lineage>
</organism>
<dbReference type="GeneID" id="37055162"/>
<sequence length="208" mass="22779">MCRDLSVFPRWVDFTRAPSSSPPVGDELTTHHHHNHLHHYTPPLLPLPPLSPLTEFLPFSSPSKFPSYLCRLSSTPVSETILCVCVGNCLCMQVWRSQPTAVWRRACGAGAKEPGCLRMGFGWSCTLPSFLSPPTGSKDYRSFSCWTAAANKLIVQLRAPPSTAACRRRSSASLVAAHSSFSFCRLLLSALAYSADRCVQSLTLADPV</sequence>
<evidence type="ECO:0000313" key="1">
    <source>
        <dbReference type="EMBL" id="PWY85280.1"/>
    </source>
</evidence>
<dbReference type="Proteomes" id="UP000246171">
    <property type="component" value="Unassembled WGS sequence"/>
</dbReference>
<evidence type="ECO:0000313" key="2">
    <source>
        <dbReference type="Proteomes" id="UP000246171"/>
    </source>
</evidence>
<gene>
    <name evidence="1" type="ORF">BO83DRAFT_3976</name>
</gene>
<keyword evidence="2" id="KW-1185">Reference proteome</keyword>
<dbReference type="OrthoDB" id="10514544at2759"/>
<proteinExistence type="predicted"/>
<reference evidence="1" key="1">
    <citation type="submission" date="2016-12" db="EMBL/GenBank/DDBJ databases">
        <title>The genomes of Aspergillus section Nigri reveals drivers in fungal speciation.</title>
        <authorList>
            <consortium name="DOE Joint Genome Institute"/>
            <person name="Vesth T.C."/>
            <person name="Nybo J."/>
            <person name="Theobald S."/>
            <person name="Brandl J."/>
            <person name="Frisvad J.C."/>
            <person name="Nielsen K.F."/>
            <person name="Lyhne E.K."/>
            <person name="Kogle M.E."/>
            <person name="Kuo A."/>
            <person name="Riley R."/>
            <person name="Clum A."/>
            <person name="Nolan M."/>
            <person name="Lipzen A."/>
            <person name="Salamov A."/>
            <person name="Henrissat B."/>
            <person name="Wiebenga A."/>
            <person name="De vries R.P."/>
            <person name="Grigoriev I.V."/>
            <person name="Mortensen U.H."/>
            <person name="Andersen M.R."/>
            <person name="Baker S.E."/>
        </authorList>
    </citation>
    <scope>NUCLEOTIDE SEQUENCE</scope>
    <source>
        <strain evidence="1">CBS 122712</strain>
    </source>
</reference>
<protein>
    <submittedName>
        <fullName evidence="1">Uncharacterized protein</fullName>
    </submittedName>
</protein>
<name>A0A317WM18_ASPEC</name>
<dbReference type="VEuPathDB" id="FungiDB:BO83DRAFT_3976"/>
<dbReference type="EMBL" id="MSFU01000001">
    <property type="protein sequence ID" value="PWY85280.1"/>
    <property type="molecule type" value="Genomic_DNA"/>
</dbReference>
<comment type="caution">
    <text evidence="1">The sequence shown here is derived from an EMBL/GenBank/DDBJ whole genome shotgun (WGS) entry which is preliminary data.</text>
</comment>
<dbReference type="RefSeq" id="XP_025393200.1">
    <property type="nucleotide sequence ID" value="XM_025533200.1"/>
</dbReference>
<dbReference type="AlphaFoldDB" id="A0A317WM18"/>